<dbReference type="PANTHER" id="PTHR30250">
    <property type="entry name" value="PST FAMILY PREDICTED COLANIC ACID TRANSPORTER"/>
    <property type="match status" value="1"/>
</dbReference>
<dbReference type="PATRIC" id="fig|1158606.3.peg.1563"/>
<evidence type="ECO:0000256" key="5">
    <source>
        <dbReference type="ARBA" id="ARBA00023136"/>
    </source>
</evidence>
<feature type="transmembrane region" description="Helical" evidence="6">
    <location>
        <begin position="380"/>
        <end position="400"/>
    </location>
</feature>
<evidence type="ECO:0000256" key="6">
    <source>
        <dbReference type="SAM" id="Phobius"/>
    </source>
</evidence>
<feature type="transmembrane region" description="Helical" evidence="6">
    <location>
        <begin position="352"/>
        <end position="374"/>
    </location>
</feature>
<feature type="transmembrane region" description="Helical" evidence="6">
    <location>
        <begin position="209"/>
        <end position="230"/>
    </location>
</feature>
<evidence type="ECO:0000256" key="2">
    <source>
        <dbReference type="ARBA" id="ARBA00022475"/>
    </source>
</evidence>
<dbReference type="GeneID" id="78365157"/>
<keyword evidence="3 6" id="KW-0812">Transmembrane</keyword>
<dbReference type="eggNOG" id="COG2244">
    <property type="taxonomic scope" value="Bacteria"/>
</dbReference>
<feature type="transmembrane region" description="Helical" evidence="6">
    <location>
        <begin position="290"/>
        <end position="314"/>
    </location>
</feature>
<dbReference type="RefSeq" id="WP_010754243.1">
    <property type="nucleotide sequence ID" value="NZ_ASVU01000001.1"/>
</dbReference>
<comment type="subcellular location">
    <subcellularLocation>
        <location evidence="1">Cell membrane</location>
        <topology evidence="1">Multi-pass membrane protein</topology>
    </subcellularLocation>
</comment>
<evidence type="ECO:0000256" key="3">
    <source>
        <dbReference type="ARBA" id="ARBA00022692"/>
    </source>
</evidence>
<feature type="transmembrane region" description="Helical" evidence="6">
    <location>
        <begin position="12"/>
        <end position="29"/>
    </location>
</feature>
<dbReference type="GO" id="GO:0005886">
    <property type="term" value="C:plasma membrane"/>
    <property type="evidence" value="ECO:0007669"/>
    <property type="project" value="UniProtKB-SubCell"/>
</dbReference>
<comment type="caution">
    <text evidence="7">The sequence shown here is derived from an EMBL/GenBank/DDBJ whole genome shotgun (WGS) entry which is preliminary data.</text>
</comment>
<feature type="transmembrane region" description="Helical" evidence="6">
    <location>
        <begin position="113"/>
        <end position="136"/>
    </location>
</feature>
<evidence type="ECO:0000256" key="4">
    <source>
        <dbReference type="ARBA" id="ARBA00022989"/>
    </source>
</evidence>
<reference evidence="7 8" key="1">
    <citation type="submission" date="2013-02" db="EMBL/GenBank/DDBJ databases">
        <title>The Genome Sequence of Enterococcus asini ATCC_700915.</title>
        <authorList>
            <consortium name="The Broad Institute Genome Sequencing Platform"/>
            <consortium name="The Broad Institute Genome Sequencing Center for Infectious Disease"/>
            <person name="Earl A.M."/>
            <person name="Gilmore M.S."/>
            <person name="Lebreton F."/>
            <person name="Walker B."/>
            <person name="Young S.K."/>
            <person name="Zeng Q."/>
            <person name="Gargeya S."/>
            <person name="Fitzgerald M."/>
            <person name="Haas B."/>
            <person name="Abouelleil A."/>
            <person name="Alvarado L."/>
            <person name="Arachchi H.M."/>
            <person name="Berlin A.M."/>
            <person name="Chapman S.B."/>
            <person name="Dewar J."/>
            <person name="Goldberg J."/>
            <person name="Griggs A."/>
            <person name="Gujja S."/>
            <person name="Hansen M."/>
            <person name="Howarth C."/>
            <person name="Imamovic A."/>
            <person name="Larimer J."/>
            <person name="McCowan C."/>
            <person name="Murphy C."/>
            <person name="Neiman D."/>
            <person name="Pearson M."/>
            <person name="Priest M."/>
            <person name="Roberts A."/>
            <person name="Saif S."/>
            <person name="Shea T."/>
            <person name="Sisk P."/>
            <person name="Sykes S."/>
            <person name="Wortman J."/>
            <person name="Nusbaum C."/>
            <person name="Birren B."/>
        </authorList>
    </citation>
    <scope>NUCLEOTIDE SEQUENCE [LARGE SCALE GENOMIC DNA]</scope>
    <source>
        <strain evidence="7 8">ATCC 700915</strain>
    </source>
</reference>
<feature type="transmembrane region" description="Helical" evidence="6">
    <location>
        <begin position="438"/>
        <end position="459"/>
    </location>
</feature>
<dbReference type="HOGENOM" id="CLU_022017_0_0_9"/>
<accession>R2RSM4</accession>
<dbReference type="PANTHER" id="PTHR30250:SF11">
    <property type="entry name" value="O-ANTIGEN TRANSPORTER-RELATED"/>
    <property type="match status" value="1"/>
</dbReference>
<sequence>MNKTVKNLIFNAIYQFFLIAIPVITIPYVSRVLGPELLGSYSYVTSIITFLSSFVMMGLNQLGVREISKINEEGSKNDLLNTFTSLWKMQLLVGIVTIPIYFVLLKVMNETHIIALLFLPMLISYILDISWFFWGIEQITSVVLRNLFIKIVTLILTIVFVKNIEDYYLYVVINCVGQLLSNIIFWGNLRKFFSPLRLSSSRLRTNKMFFIKAALVLLIPQIAIQVYSSLDKTIVGGLLSNTELSFYDQSQKIPRIINSIVSSMSLILMPKMVKLDRSERNSLMKTSIDLTLFLSLLFCGEIIVVSHEFIPIFFGEKFQSMEINLIISSLLIPFISFGGVFSNQFTLSQGQYVNYTIPFVIGAVVNPILLYIFVPLYGAVGASIILVFTEGIICFLRIYVTRKYLSFSEIFKMDWTFCSAFIISVFIVYQVPYLGNNLLSVFGKAIFYLIFYLLICILLNKRLRTNFIKLKRIYKHNK</sequence>
<dbReference type="AlphaFoldDB" id="R2RSM4"/>
<evidence type="ECO:0000313" key="8">
    <source>
        <dbReference type="Proteomes" id="UP000013777"/>
    </source>
</evidence>
<dbReference type="Proteomes" id="UP000013777">
    <property type="component" value="Unassembled WGS sequence"/>
</dbReference>
<feature type="transmembrane region" description="Helical" evidence="6">
    <location>
        <begin position="412"/>
        <end position="432"/>
    </location>
</feature>
<evidence type="ECO:0000313" key="7">
    <source>
        <dbReference type="EMBL" id="EOH86355.1"/>
    </source>
</evidence>
<proteinExistence type="predicted"/>
<keyword evidence="5 6" id="KW-0472">Membrane</keyword>
<feature type="transmembrane region" description="Helical" evidence="6">
    <location>
        <begin position="85"/>
        <end position="107"/>
    </location>
</feature>
<keyword evidence="2" id="KW-1003">Cell membrane</keyword>
<feature type="transmembrane region" description="Helical" evidence="6">
    <location>
        <begin position="143"/>
        <end position="161"/>
    </location>
</feature>
<dbReference type="OrthoDB" id="9815702at2"/>
<dbReference type="InterPro" id="IPR002797">
    <property type="entry name" value="Polysacc_synth"/>
</dbReference>
<feature type="transmembrane region" description="Helical" evidence="6">
    <location>
        <begin position="167"/>
        <end position="189"/>
    </location>
</feature>
<dbReference type="InterPro" id="IPR050833">
    <property type="entry name" value="Poly_Biosynth_Transport"/>
</dbReference>
<dbReference type="STRING" id="57732.RU94_GL001564"/>
<keyword evidence="4 6" id="KW-1133">Transmembrane helix</keyword>
<evidence type="ECO:0000256" key="1">
    <source>
        <dbReference type="ARBA" id="ARBA00004651"/>
    </source>
</evidence>
<feature type="transmembrane region" description="Helical" evidence="6">
    <location>
        <begin position="326"/>
        <end position="345"/>
    </location>
</feature>
<keyword evidence="8" id="KW-1185">Reference proteome</keyword>
<name>R2RSM4_9ENTE</name>
<protein>
    <submittedName>
        <fullName evidence="7">Uncharacterized protein</fullName>
    </submittedName>
</protein>
<dbReference type="EMBL" id="AJAP01000013">
    <property type="protein sequence ID" value="EOH86355.1"/>
    <property type="molecule type" value="Genomic_DNA"/>
</dbReference>
<dbReference type="Pfam" id="PF01943">
    <property type="entry name" value="Polysacc_synt"/>
    <property type="match status" value="1"/>
</dbReference>
<gene>
    <name evidence="7" type="ORF">UAS_01607</name>
</gene>
<feature type="transmembrane region" description="Helical" evidence="6">
    <location>
        <begin position="41"/>
        <end position="64"/>
    </location>
</feature>
<organism evidence="7 8">
    <name type="scientific">Enterococcus asini ATCC 700915</name>
    <dbReference type="NCBI Taxonomy" id="1158606"/>
    <lineage>
        <taxon>Bacteria</taxon>
        <taxon>Bacillati</taxon>
        <taxon>Bacillota</taxon>
        <taxon>Bacilli</taxon>
        <taxon>Lactobacillales</taxon>
        <taxon>Enterococcaceae</taxon>
        <taxon>Enterococcus</taxon>
    </lineage>
</organism>
<feature type="transmembrane region" description="Helical" evidence="6">
    <location>
        <begin position="253"/>
        <end position="269"/>
    </location>
</feature>